<accession>A0A149VG95</accession>
<protein>
    <submittedName>
        <fullName evidence="1">Uncharacterized protein</fullName>
    </submittedName>
</protein>
<name>A0A149VG95_9PROT</name>
<sequence length="131" mass="14034">MADHVQPVCRGDVVLRKHRAWLIVSVRRKSCDAVPIIGATLPRHRADVSVSGLCVAGDIARCRSIASLSLRQLCRVQRVAGPILAEVDGALARERQAIQTEKFPAGMLRSVLGHGPRIGSKGRKKGGAPSD</sequence>
<organism evidence="1 2">
    <name type="scientific">Acetobacter malorum</name>
    <dbReference type="NCBI Taxonomy" id="178901"/>
    <lineage>
        <taxon>Bacteria</taxon>
        <taxon>Pseudomonadati</taxon>
        <taxon>Pseudomonadota</taxon>
        <taxon>Alphaproteobacteria</taxon>
        <taxon>Acetobacterales</taxon>
        <taxon>Acetobacteraceae</taxon>
        <taxon>Acetobacter</taxon>
    </lineage>
</organism>
<gene>
    <name evidence="1" type="ORF">AD953_03040</name>
</gene>
<proteinExistence type="predicted"/>
<reference evidence="1 2" key="1">
    <citation type="submission" date="2015-06" db="EMBL/GenBank/DDBJ databases">
        <title>Improved classification and identification of acetic acid bacteria using matrix-assisted laser desorption/ionization time-of-flight mass spectrometry; Gluconobacter nephelii and Gluconobacter uchimurae are later heterotypic synonyms of Gluconobacter japonicus and Gluconobacter oxydans, respectively.</title>
        <authorList>
            <person name="Li L."/>
            <person name="Cleenwerck I."/>
            <person name="De Vuyst L."/>
            <person name="Vandamme P."/>
        </authorList>
    </citation>
    <scope>NUCLEOTIDE SEQUENCE [LARGE SCALE GENOMIC DNA]</scope>
    <source>
        <strain evidence="1 2">LMG 1604</strain>
    </source>
</reference>
<dbReference type="PATRIC" id="fig|178901.15.peg.2551"/>
<dbReference type="EMBL" id="LHZZ01000357">
    <property type="protein sequence ID" value="KXV79215.1"/>
    <property type="molecule type" value="Genomic_DNA"/>
</dbReference>
<dbReference type="RefSeq" id="WP_061490330.1">
    <property type="nucleotide sequence ID" value="NZ_LHZZ01000357.1"/>
</dbReference>
<dbReference type="AlphaFoldDB" id="A0A149VG95"/>
<evidence type="ECO:0000313" key="2">
    <source>
        <dbReference type="Proteomes" id="UP000075538"/>
    </source>
</evidence>
<evidence type="ECO:0000313" key="1">
    <source>
        <dbReference type="EMBL" id="KXV79215.1"/>
    </source>
</evidence>
<dbReference type="Proteomes" id="UP000075538">
    <property type="component" value="Unassembled WGS sequence"/>
</dbReference>
<comment type="caution">
    <text evidence="1">The sequence shown here is derived from an EMBL/GenBank/DDBJ whole genome shotgun (WGS) entry which is preliminary data.</text>
</comment>